<protein>
    <submittedName>
        <fullName evidence="1">Uncharacterized protein</fullName>
    </submittedName>
</protein>
<dbReference type="RefSeq" id="WP_093752264.1">
    <property type="nucleotide sequence ID" value="NZ_BSYN01000007.1"/>
</dbReference>
<organism evidence="1 2">
    <name type="scientific">Tepidimicrobium xylanilyticum</name>
    <dbReference type="NCBI Taxonomy" id="1123352"/>
    <lineage>
        <taxon>Bacteria</taxon>
        <taxon>Bacillati</taxon>
        <taxon>Bacillota</taxon>
        <taxon>Tissierellia</taxon>
        <taxon>Tissierellales</taxon>
        <taxon>Tepidimicrobiaceae</taxon>
        <taxon>Tepidimicrobium</taxon>
    </lineage>
</organism>
<evidence type="ECO:0000313" key="2">
    <source>
        <dbReference type="Proteomes" id="UP000198828"/>
    </source>
</evidence>
<accession>A0A1H2XHM0</accession>
<dbReference type="OrthoDB" id="268235at2"/>
<gene>
    <name evidence="1" type="ORF">SAMN05660923_01445</name>
</gene>
<dbReference type="EMBL" id="FNNG01000005">
    <property type="protein sequence ID" value="SDW92383.1"/>
    <property type="molecule type" value="Genomic_DNA"/>
</dbReference>
<proteinExistence type="predicted"/>
<reference evidence="1 2" key="1">
    <citation type="submission" date="2016-10" db="EMBL/GenBank/DDBJ databases">
        <authorList>
            <person name="de Groot N.N."/>
        </authorList>
    </citation>
    <scope>NUCLEOTIDE SEQUENCE [LARGE SCALE GENOMIC DNA]</scope>
    <source>
        <strain evidence="1 2">DSM 23310</strain>
    </source>
</reference>
<dbReference type="AlphaFoldDB" id="A0A1H2XHM0"/>
<sequence length="172" mass="20563">MDKMLELEENIRGEKFFELLDLCFKVSTYFSLTASPIEEFRNSKNHTDFLKKLEPFYIKSKRVNHWHRHYYLTEENARTVHIFRADEKAKDIIKSKFNNLLLHILINGRYSLGDLPEDLCFFIDNKMFLGTLSHEHYATAYPYNEEICEALLKLGKWEVVEYSDEEQIILDL</sequence>
<keyword evidence="2" id="KW-1185">Reference proteome</keyword>
<dbReference type="Proteomes" id="UP000198828">
    <property type="component" value="Unassembled WGS sequence"/>
</dbReference>
<evidence type="ECO:0000313" key="1">
    <source>
        <dbReference type="EMBL" id="SDW92383.1"/>
    </source>
</evidence>
<name>A0A1H2XHM0_9FIRM</name>